<name>A0A850RBU6_9LACO</name>
<keyword evidence="4" id="KW-1133">Transmembrane helix</keyword>
<keyword evidence="5" id="KW-0472">Membrane</keyword>
<evidence type="ECO:0000313" key="6">
    <source>
        <dbReference type="EMBL" id="NVY96268.1"/>
    </source>
</evidence>
<evidence type="ECO:0000256" key="3">
    <source>
        <dbReference type="ARBA" id="ARBA00022692"/>
    </source>
</evidence>
<dbReference type="Proteomes" id="UP000563523">
    <property type="component" value="Unassembled WGS sequence"/>
</dbReference>
<comment type="similarity">
    <text evidence="2">Belongs to the LemA family.</text>
</comment>
<dbReference type="RefSeq" id="WP_176942437.1">
    <property type="nucleotide sequence ID" value="NZ_JABZEC010000003.1"/>
</dbReference>
<dbReference type="AlphaFoldDB" id="A0A850RBU6"/>
<organism evidence="6 7">
    <name type="scientific">Bombilactobacillus apium</name>
    <dbReference type="NCBI Taxonomy" id="2675299"/>
    <lineage>
        <taxon>Bacteria</taxon>
        <taxon>Bacillati</taxon>
        <taxon>Bacillota</taxon>
        <taxon>Bacilli</taxon>
        <taxon>Lactobacillales</taxon>
        <taxon>Lactobacillaceae</taxon>
        <taxon>Bombilactobacillus</taxon>
    </lineage>
</organism>
<keyword evidence="3" id="KW-0812">Transmembrane</keyword>
<dbReference type="Gene3D" id="1.20.1440.20">
    <property type="entry name" value="LemA-like domain"/>
    <property type="match status" value="1"/>
</dbReference>
<evidence type="ECO:0000313" key="7">
    <source>
        <dbReference type="Proteomes" id="UP000563523"/>
    </source>
</evidence>
<reference evidence="6 7" key="1">
    <citation type="submission" date="2020-06" db="EMBL/GenBank/DDBJ databases">
        <authorList>
            <person name="Kang J."/>
        </authorList>
    </citation>
    <scope>NUCLEOTIDE SEQUENCE [LARGE SCALE GENOMIC DNA]</scope>
    <source>
        <strain evidence="6 7">DCY120</strain>
    </source>
</reference>
<dbReference type="GO" id="GO:0016020">
    <property type="term" value="C:membrane"/>
    <property type="evidence" value="ECO:0007669"/>
    <property type="project" value="UniProtKB-SubCell"/>
</dbReference>
<protein>
    <submittedName>
        <fullName evidence="6">LemA family protein</fullName>
    </submittedName>
</protein>
<dbReference type="InterPro" id="IPR007156">
    <property type="entry name" value="MamQ_LemA"/>
</dbReference>
<gene>
    <name evidence="6" type="ORF">HU830_03625</name>
</gene>
<dbReference type="EMBL" id="JABZEC010000003">
    <property type="protein sequence ID" value="NVY96268.1"/>
    <property type="molecule type" value="Genomic_DNA"/>
</dbReference>
<evidence type="ECO:0000256" key="5">
    <source>
        <dbReference type="ARBA" id="ARBA00023136"/>
    </source>
</evidence>
<dbReference type="PANTHER" id="PTHR34478:SF2">
    <property type="entry name" value="MEMBRANE PROTEIN"/>
    <property type="match status" value="1"/>
</dbReference>
<sequence>MLIAIIVVVVLVLAVIYAVLYNGLVRSRNQAQEFESQISVQLKRRTDLIPNLVSTVKGYAQHEKSTLEEVVKLRNSVVSADSLQDKVTADGQLSGVLRQVFALAESYPDLKANQEFGKLMEELTNTENKVAYSRQAYNSAVQYYNTGTQTFPRNLVANLHHFQKMDYLTIPEAETKVPEVKF</sequence>
<comment type="caution">
    <text evidence="6">The sequence shown here is derived from an EMBL/GenBank/DDBJ whole genome shotgun (WGS) entry which is preliminary data.</text>
</comment>
<evidence type="ECO:0000256" key="1">
    <source>
        <dbReference type="ARBA" id="ARBA00004167"/>
    </source>
</evidence>
<dbReference type="Pfam" id="PF04011">
    <property type="entry name" value="LemA"/>
    <property type="match status" value="1"/>
</dbReference>
<evidence type="ECO:0000256" key="2">
    <source>
        <dbReference type="ARBA" id="ARBA00008854"/>
    </source>
</evidence>
<dbReference type="SUPFAM" id="SSF140478">
    <property type="entry name" value="LemA-like"/>
    <property type="match status" value="1"/>
</dbReference>
<proteinExistence type="inferred from homology"/>
<comment type="subcellular location">
    <subcellularLocation>
        <location evidence="1">Membrane</location>
        <topology evidence="1">Single-pass membrane protein</topology>
    </subcellularLocation>
</comment>
<dbReference type="InterPro" id="IPR023353">
    <property type="entry name" value="LemA-like_dom_sf"/>
</dbReference>
<evidence type="ECO:0000256" key="4">
    <source>
        <dbReference type="ARBA" id="ARBA00022989"/>
    </source>
</evidence>
<dbReference type="PANTHER" id="PTHR34478">
    <property type="entry name" value="PROTEIN LEMA"/>
    <property type="match status" value="1"/>
</dbReference>
<keyword evidence="7" id="KW-1185">Reference proteome</keyword>
<accession>A0A850RBU6</accession>